<gene>
    <name evidence="2" type="ORF">GPUH_LOCUS26581</name>
    <name evidence="1" type="ORF">GPUH_LOCUS6683</name>
</gene>
<dbReference type="EMBL" id="UYRT01016079">
    <property type="protein sequence ID" value="VDK55630.1"/>
    <property type="molecule type" value="Genomic_DNA"/>
</dbReference>
<keyword evidence="3" id="KW-1185">Reference proteome</keyword>
<evidence type="ECO:0000313" key="3">
    <source>
        <dbReference type="Proteomes" id="UP000271098"/>
    </source>
</evidence>
<dbReference type="AlphaFoldDB" id="A0A3P6RLR6"/>
<organism evidence="1 3">
    <name type="scientific">Gongylonema pulchrum</name>
    <dbReference type="NCBI Taxonomy" id="637853"/>
    <lineage>
        <taxon>Eukaryota</taxon>
        <taxon>Metazoa</taxon>
        <taxon>Ecdysozoa</taxon>
        <taxon>Nematoda</taxon>
        <taxon>Chromadorea</taxon>
        <taxon>Rhabditida</taxon>
        <taxon>Spirurina</taxon>
        <taxon>Spiruromorpha</taxon>
        <taxon>Spiruroidea</taxon>
        <taxon>Gongylonematidae</taxon>
        <taxon>Gongylonema</taxon>
    </lineage>
</organism>
<protein>
    <recommendedName>
        <fullName evidence="4">Protein kinase domain-containing protein</fullName>
    </recommendedName>
</protein>
<reference evidence="1 3" key="1">
    <citation type="submission" date="2018-11" db="EMBL/GenBank/DDBJ databases">
        <authorList>
            <consortium name="Pathogen Informatics"/>
        </authorList>
    </citation>
    <scope>NUCLEOTIDE SEQUENCE [LARGE SCALE GENOMIC DNA]</scope>
</reference>
<evidence type="ECO:0008006" key="4">
    <source>
        <dbReference type="Google" id="ProtNLM"/>
    </source>
</evidence>
<accession>A0A3P6RLR6</accession>
<dbReference type="Proteomes" id="UP000271098">
    <property type="component" value="Unassembled WGS sequence"/>
</dbReference>
<evidence type="ECO:0000313" key="2">
    <source>
        <dbReference type="EMBL" id="VDN45755.1"/>
    </source>
</evidence>
<dbReference type="OrthoDB" id="79687at2759"/>
<sequence>MFEKKDLDKWPRYEKELFAEILRRGVSQLTRLRHPRILVIEHPLEESRYK</sequence>
<proteinExistence type="predicted"/>
<name>A0A3P6RLR6_9BILA</name>
<dbReference type="EMBL" id="UYRT01112029">
    <property type="protein sequence ID" value="VDN45755.1"/>
    <property type="molecule type" value="Genomic_DNA"/>
</dbReference>
<evidence type="ECO:0000313" key="1">
    <source>
        <dbReference type="EMBL" id="VDK55630.1"/>
    </source>
</evidence>